<name>A0A1X1ZZH4_9MYCO</name>
<dbReference type="PANTHER" id="PTHR36923:SF3">
    <property type="entry name" value="FERREDOXIN"/>
    <property type="match status" value="1"/>
</dbReference>
<dbReference type="EMBL" id="LQPJ01000021">
    <property type="protein sequence ID" value="ORW32969.1"/>
    <property type="molecule type" value="Genomic_DNA"/>
</dbReference>
<evidence type="ECO:0000256" key="7">
    <source>
        <dbReference type="ARBA" id="ARBA00023291"/>
    </source>
</evidence>
<keyword evidence="11" id="KW-1185">Reference proteome</keyword>
<proteinExistence type="predicted"/>
<dbReference type="AlphaFoldDB" id="A0A1X1ZZH4"/>
<evidence type="ECO:0000256" key="4">
    <source>
        <dbReference type="ARBA" id="ARBA00022982"/>
    </source>
</evidence>
<organism evidence="10 11">
    <name type="scientific">Mycobacterium palustre</name>
    <dbReference type="NCBI Taxonomy" id="153971"/>
    <lineage>
        <taxon>Bacteria</taxon>
        <taxon>Bacillati</taxon>
        <taxon>Actinomycetota</taxon>
        <taxon>Actinomycetes</taxon>
        <taxon>Mycobacteriales</taxon>
        <taxon>Mycobacteriaceae</taxon>
        <taxon>Mycobacterium</taxon>
        <taxon>Mycobacterium simiae complex</taxon>
    </lineage>
</organism>
<dbReference type="SUPFAM" id="SSF54862">
    <property type="entry name" value="4Fe-4S ferredoxins"/>
    <property type="match status" value="1"/>
</dbReference>
<comment type="function">
    <text evidence="8">Ferredoxins are iron-sulfur proteins that transfer electrons in a wide variety of metabolic reactions.</text>
</comment>
<comment type="cofactor">
    <cofactor evidence="1">
        <name>[3Fe-4S] cluster</name>
        <dbReference type="ChEBI" id="CHEBI:21137"/>
    </cofactor>
</comment>
<evidence type="ECO:0000256" key="8">
    <source>
        <dbReference type="RuleBase" id="RU368020"/>
    </source>
</evidence>
<keyword evidence="7" id="KW-0003">3Fe-4S</keyword>
<dbReference type="PROSITE" id="PS51379">
    <property type="entry name" value="4FE4S_FER_2"/>
    <property type="match status" value="1"/>
</dbReference>
<keyword evidence="5 8" id="KW-0408">Iron</keyword>
<keyword evidence="6 8" id="KW-0411">Iron-sulfur</keyword>
<dbReference type="GO" id="GO:0005506">
    <property type="term" value="F:iron ion binding"/>
    <property type="evidence" value="ECO:0007669"/>
    <property type="project" value="UniProtKB-UniRule"/>
</dbReference>
<keyword evidence="4 8" id="KW-0249">Electron transport</keyword>
<dbReference type="Proteomes" id="UP000193529">
    <property type="component" value="Unassembled WGS sequence"/>
</dbReference>
<evidence type="ECO:0000256" key="1">
    <source>
        <dbReference type="ARBA" id="ARBA00001927"/>
    </source>
</evidence>
<dbReference type="PRINTS" id="PR00352">
    <property type="entry name" value="3FE4SFRDOXIN"/>
</dbReference>
<dbReference type="GO" id="GO:0009055">
    <property type="term" value="F:electron transfer activity"/>
    <property type="evidence" value="ECO:0007669"/>
    <property type="project" value="UniProtKB-UniRule"/>
</dbReference>
<evidence type="ECO:0000256" key="5">
    <source>
        <dbReference type="ARBA" id="ARBA00023004"/>
    </source>
</evidence>
<keyword evidence="3 8" id="KW-0479">Metal-binding</keyword>
<dbReference type="PANTHER" id="PTHR36923">
    <property type="entry name" value="FERREDOXIN"/>
    <property type="match status" value="1"/>
</dbReference>
<dbReference type="InterPro" id="IPR001080">
    <property type="entry name" value="3Fe4S_ferredoxin"/>
</dbReference>
<dbReference type="GO" id="GO:0051538">
    <property type="term" value="F:3 iron, 4 sulfur cluster binding"/>
    <property type="evidence" value="ECO:0007669"/>
    <property type="project" value="UniProtKB-KW"/>
</dbReference>
<evidence type="ECO:0000256" key="2">
    <source>
        <dbReference type="ARBA" id="ARBA00022448"/>
    </source>
</evidence>
<keyword evidence="2 8" id="KW-0813">Transport</keyword>
<evidence type="ECO:0000256" key="6">
    <source>
        <dbReference type="ARBA" id="ARBA00023014"/>
    </source>
</evidence>
<dbReference type="InterPro" id="IPR017896">
    <property type="entry name" value="4Fe4S_Fe-S-bd"/>
</dbReference>
<dbReference type="Gene3D" id="3.30.70.20">
    <property type="match status" value="1"/>
</dbReference>
<comment type="caution">
    <text evidence="10">The sequence shown here is derived from an EMBL/GenBank/DDBJ whole genome shotgun (WGS) entry which is preliminary data.</text>
</comment>
<feature type="domain" description="4Fe-4S ferredoxin-type" evidence="9">
    <location>
        <begin position="1"/>
        <end position="29"/>
    </location>
</feature>
<dbReference type="RefSeq" id="WP_085076417.1">
    <property type="nucleotide sequence ID" value="NZ_JACKRZ010000450.1"/>
</dbReference>
<reference evidence="10 11" key="1">
    <citation type="submission" date="2016-01" db="EMBL/GenBank/DDBJ databases">
        <title>The new phylogeny of the genus Mycobacterium.</title>
        <authorList>
            <person name="Tarcisio F."/>
            <person name="Conor M."/>
            <person name="Antonella G."/>
            <person name="Elisabetta G."/>
            <person name="Giulia F.S."/>
            <person name="Sara T."/>
            <person name="Anna F."/>
            <person name="Clotilde B."/>
            <person name="Roberto B."/>
            <person name="Veronica D.S."/>
            <person name="Fabio R."/>
            <person name="Monica P."/>
            <person name="Olivier J."/>
            <person name="Enrico T."/>
            <person name="Nicola S."/>
        </authorList>
    </citation>
    <scope>NUCLEOTIDE SEQUENCE [LARGE SCALE GENOMIC DNA]</scope>
    <source>
        <strain evidence="10 11">DSM 44572</strain>
    </source>
</reference>
<sequence length="67" mass="7241">MRVSVDDQRCRGHGVCVTLCPEVFTLTDDGYAVAISSDVPAEFEAATQEAIECCPEQAISEAKDQPH</sequence>
<accession>A0A1X1ZZH4</accession>
<evidence type="ECO:0000313" key="11">
    <source>
        <dbReference type="Proteomes" id="UP000193529"/>
    </source>
</evidence>
<evidence type="ECO:0000259" key="9">
    <source>
        <dbReference type="PROSITE" id="PS51379"/>
    </source>
</evidence>
<evidence type="ECO:0000256" key="3">
    <source>
        <dbReference type="ARBA" id="ARBA00022723"/>
    </source>
</evidence>
<evidence type="ECO:0000313" key="10">
    <source>
        <dbReference type="EMBL" id="ORW32969.1"/>
    </source>
</evidence>
<dbReference type="STRING" id="153971.AWC19_24955"/>
<dbReference type="OrthoDB" id="3215519at2"/>
<dbReference type="InterPro" id="IPR051269">
    <property type="entry name" value="Fe-S_cluster_ET"/>
</dbReference>
<gene>
    <name evidence="10" type="ORF">AWC19_24955</name>
</gene>
<protein>
    <recommendedName>
        <fullName evidence="8">Ferredoxin</fullName>
    </recommendedName>
</protein>
<dbReference type="Pfam" id="PF13459">
    <property type="entry name" value="Fer4_15"/>
    <property type="match status" value="1"/>
</dbReference>